<organism evidence="6 7">
    <name type="scientific">Intrasporangium calvum (strain ATCC 23552 / DSM 43043 / JCM 3097 / NBRC 12989 / NCIMB 10167 / NRRL B-3866 / 7 KIP)</name>
    <dbReference type="NCBI Taxonomy" id="710696"/>
    <lineage>
        <taxon>Bacteria</taxon>
        <taxon>Bacillati</taxon>
        <taxon>Actinomycetota</taxon>
        <taxon>Actinomycetes</taxon>
        <taxon>Micrococcales</taxon>
        <taxon>Intrasporangiaceae</taxon>
        <taxon>Intrasporangium</taxon>
    </lineage>
</organism>
<dbReference type="Gene3D" id="1.10.10.10">
    <property type="entry name" value="Winged helix-like DNA-binding domain superfamily/Winged helix DNA-binding domain"/>
    <property type="match status" value="1"/>
</dbReference>
<dbReference type="AlphaFoldDB" id="E6S9D1"/>
<proteinExistence type="inferred from homology"/>
<dbReference type="InterPro" id="IPR036390">
    <property type="entry name" value="WH_DNA-bd_sf"/>
</dbReference>
<dbReference type="InterPro" id="IPR000847">
    <property type="entry name" value="LysR_HTH_N"/>
</dbReference>
<name>E6S9D1_INTC7</name>
<evidence type="ECO:0000256" key="4">
    <source>
        <dbReference type="ARBA" id="ARBA00023163"/>
    </source>
</evidence>
<feature type="domain" description="HTH lysR-type" evidence="5">
    <location>
        <begin position="3"/>
        <end position="60"/>
    </location>
</feature>
<dbReference type="EMBL" id="CP002343">
    <property type="protein sequence ID" value="ADU47107.1"/>
    <property type="molecule type" value="Genomic_DNA"/>
</dbReference>
<dbReference type="SUPFAM" id="SSF53850">
    <property type="entry name" value="Periplasmic binding protein-like II"/>
    <property type="match status" value="1"/>
</dbReference>
<keyword evidence="7" id="KW-1185">Reference proteome</keyword>
<dbReference type="PROSITE" id="PS50931">
    <property type="entry name" value="HTH_LYSR"/>
    <property type="match status" value="1"/>
</dbReference>
<gene>
    <name evidence="6" type="ordered locus">Intca_0562</name>
</gene>
<dbReference type="PANTHER" id="PTHR30346">
    <property type="entry name" value="TRANSCRIPTIONAL DUAL REGULATOR HCAR-RELATED"/>
    <property type="match status" value="1"/>
</dbReference>
<dbReference type="GO" id="GO:0032993">
    <property type="term" value="C:protein-DNA complex"/>
    <property type="evidence" value="ECO:0007669"/>
    <property type="project" value="TreeGrafter"/>
</dbReference>
<dbReference type="PRINTS" id="PR00039">
    <property type="entry name" value="HTHLYSR"/>
</dbReference>
<dbReference type="Gene3D" id="3.40.190.290">
    <property type="match status" value="1"/>
</dbReference>
<dbReference type="STRING" id="710696.Intca_0562"/>
<evidence type="ECO:0000256" key="1">
    <source>
        <dbReference type="ARBA" id="ARBA00009437"/>
    </source>
</evidence>
<dbReference type="KEGG" id="ica:Intca_0562"/>
<sequence length="319" mass="34364">MELDVRHLRVLLTLADAGSVSSAAARLGVSQPSLSAQLTRIEHAVGGPLFTRSREGVRPTSVGLLVIDRSRDLVDGLEGMLREARRQTSDVGPLRVGCNTSRYFSAFLLELDQLGFAREVRPCVDTSSAVITEYLLGGEVDVAFAGVHVGFDDVCPDGLRQAVVVRSEPFFVALAASHPLAAGGEVRLAALGDDEWLLPPGKPDGTYAALMDAFRHAEISPASPLGRQSLPDFWAYIAAGRAVALAMPSDVPAEGVVLRPLAGHPVVGTRVVRWKPTRVTEEEAEVCVSAARATFLRELEETAMLQPWWEEFPAHRPSL</sequence>
<keyword evidence="3" id="KW-0238">DNA-binding</keyword>
<keyword evidence="4" id="KW-0804">Transcription</keyword>
<evidence type="ECO:0000313" key="7">
    <source>
        <dbReference type="Proteomes" id="UP000008914"/>
    </source>
</evidence>
<dbReference type="HOGENOM" id="CLU_039613_6_4_11"/>
<dbReference type="SUPFAM" id="SSF46785">
    <property type="entry name" value="Winged helix' DNA-binding domain"/>
    <property type="match status" value="1"/>
</dbReference>
<evidence type="ECO:0000256" key="2">
    <source>
        <dbReference type="ARBA" id="ARBA00023015"/>
    </source>
</evidence>
<dbReference type="InterPro" id="IPR036388">
    <property type="entry name" value="WH-like_DNA-bd_sf"/>
</dbReference>
<evidence type="ECO:0000313" key="6">
    <source>
        <dbReference type="EMBL" id="ADU47107.1"/>
    </source>
</evidence>
<dbReference type="InterPro" id="IPR005119">
    <property type="entry name" value="LysR_subst-bd"/>
</dbReference>
<protein>
    <submittedName>
        <fullName evidence="6">Transcriptional regulator, LysR family</fullName>
    </submittedName>
</protein>
<dbReference type="GO" id="GO:0003700">
    <property type="term" value="F:DNA-binding transcription factor activity"/>
    <property type="evidence" value="ECO:0007669"/>
    <property type="project" value="InterPro"/>
</dbReference>
<reference evidence="6 7" key="1">
    <citation type="journal article" date="2010" name="Stand. Genomic Sci.">
        <title>Complete genome sequence of Intrasporangium calvum type strain (7 KIP).</title>
        <authorList>
            <person name="Del Rio T.G."/>
            <person name="Chertkov O."/>
            <person name="Yasawong M."/>
            <person name="Lucas S."/>
            <person name="Deshpande S."/>
            <person name="Cheng J.F."/>
            <person name="Detter C."/>
            <person name="Tapia R."/>
            <person name="Han C."/>
            <person name="Goodwin L."/>
            <person name="Pitluck S."/>
            <person name="Liolios K."/>
            <person name="Ivanova N."/>
            <person name="Mavromatis K."/>
            <person name="Pati A."/>
            <person name="Chen A."/>
            <person name="Palaniappan K."/>
            <person name="Land M."/>
            <person name="Hauser L."/>
            <person name="Chang Y.J."/>
            <person name="Jeffries C.D."/>
            <person name="Rohde M."/>
            <person name="Pukall R."/>
            <person name="Sikorski J."/>
            <person name="Goker M."/>
            <person name="Woyke T."/>
            <person name="Bristow J."/>
            <person name="Eisen J.A."/>
            <person name="Markowitz V."/>
            <person name="Hugenholtz P."/>
            <person name="Kyrpides N.C."/>
            <person name="Klenk H.P."/>
            <person name="Lapidus A."/>
        </authorList>
    </citation>
    <scope>NUCLEOTIDE SEQUENCE [LARGE SCALE GENOMIC DNA]</scope>
    <source>
        <strain evidence="7">ATCC 23552 / DSM 43043 / JCM 3097 / NBRC 12989 / 7 KIP</strain>
    </source>
</reference>
<dbReference type="eggNOG" id="COG0583">
    <property type="taxonomic scope" value="Bacteria"/>
</dbReference>
<dbReference type="Pfam" id="PF03466">
    <property type="entry name" value="LysR_substrate"/>
    <property type="match status" value="1"/>
</dbReference>
<comment type="similarity">
    <text evidence="1">Belongs to the LysR transcriptional regulatory family.</text>
</comment>
<dbReference type="GO" id="GO:0003677">
    <property type="term" value="F:DNA binding"/>
    <property type="evidence" value="ECO:0007669"/>
    <property type="project" value="UniProtKB-KW"/>
</dbReference>
<dbReference type="PANTHER" id="PTHR30346:SF30">
    <property type="entry name" value="SMALL NEUTRAL PROTEASE REGULATORY PROTEIN"/>
    <property type="match status" value="1"/>
</dbReference>
<accession>E6S9D1</accession>
<evidence type="ECO:0000259" key="5">
    <source>
        <dbReference type="PROSITE" id="PS50931"/>
    </source>
</evidence>
<dbReference type="RefSeq" id="WP_013491428.1">
    <property type="nucleotide sequence ID" value="NC_014830.1"/>
</dbReference>
<dbReference type="Proteomes" id="UP000008914">
    <property type="component" value="Chromosome"/>
</dbReference>
<evidence type="ECO:0000256" key="3">
    <source>
        <dbReference type="ARBA" id="ARBA00023125"/>
    </source>
</evidence>
<keyword evidence="2" id="KW-0805">Transcription regulation</keyword>
<dbReference type="Pfam" id="PF00126">
    <property type="entry name" value="HTH_1"/>
    <property type="match status" value="1"/>
</dbReference>